<dbReference type="PANTHER" id="PTHR11533:SF259">
    <property type="entry name" value="AMINOPEPTIDASE"/>
    <property type="match status" value="1"/>
</dbReference>
<evidence type="ECO:0000256" key="4">
    <source>
        <dbReference type="ARBA" id="ARBA00022670"/>
    </source>
</evidence>
<evidence type="ECO:0000256" key="10">
    <source>
        <dbReference type="ARBA" id="ARBA00022989"/>
    </source>
</evidence>
<dbReference type="EMBL" id="CAWUFR010000145">
    <property type="protein sequence ID" value="CAK6969973.1"/>
    <property type="molecule type" value="Genomic_DNA"/>
</dbReference>
<accession>A0AAV1PEA9</accession>
<keyword evidence="13" id="KW-0325">Glycoprotein</keyword>
<evidence type="ECO:0000256" key="12">
    <source>
        <dbReference type="ARBA" id="ARBA00023136"/>
    </source>
</evidence>
<dbReference type="GO" id="GO:0005615">
    <property type="term" value="C:extracellular space"/>
    <property type="evidence" value="ECO:0007669"/>
    <property type="project" value="TreeGrafter"/>
</dbReference>
<comment type="subcellular location">
    <subcellularLocation>
        <location evidence="1">Membrane</location>
        <topology evidence="1">Single-pass type II membrane protein</topology>
    </subcellularLocation>
</comment>
<feature type="binding site" evidence="15">
    <location>
        <position position="388"/>
    </location>
    <ligand>
        <name>Zn(2+)</name>
        <dbReference type="ChEBI" id="CHEBI:29105"/>
        <note>catalytic</note>
    </ligand>
</feature>
<dbReference type="EC" id="3.4.11.-" evidence="17"/>
<evidence type="ECO:0000256" key="9">
    <source>
        <dbReference type="ARBA" id="ARBA00022968"/>
    </source>
</evidence>
<evidence type="ECO:0000256" key="6">
    <source>
        <dbReference type="ARBA" id="ARBA00022723"/>
    </source>
</evidence>
<dbReference type="GO" id="GO:0042277">
    <property type="term" value="F:peptide binding"/>
    <property type="evidence" value="ECO:0007669"/>
    <property type="project" value="TreeGrafter"/>
</dbReference>
<evidence type="ECO:0000256" key="7">
    <source>
        <dbReference type="ARBA" id="ARBA00022801"/>
    </source>
</evidence>
<dbReference type="Gene3D" id="1.25.50.20">
    <property type="match status" value="1"/>
</dbReference>
<dbReference type="InterPro" id="IPR014782">
    <property type="entry name" value="Peptidase_M1_dom"/>
</dbReference>
<dbReference type="PANTHER" id="PTHR11533">
    <property type="entry name" value="PROTEASE M1 ZINC METALLOPROTEASE"/>
    <property type="match status" value="1"/>
</dbReference>
<dbReference type="CDD" id="cd09601">
    <property type="entry name" value="M1_APN-Q_like"/>
    <property type="match status" value="1"/>
</dbReference>
<comment type="similarity">
    <text evidence="2 17">Belongs to the peptidase M1 family.</text>
</comment>
<evidence type="ECO:0000256" key="11">
    <source>
        <dbReference type="ARBA" id="ARBA00023049"/>
    </source>
</evidence>
<dbReference type="PRINTS" id="PR00756">
    <property type="entry name" value="ALADIPTASE"/>
</dbReference>
<evidence type="ECO:0000256" key="14">
    <source>
        <dbReference type="PIRSR" id="PIRSR634016-1"/>
    </source>
</evidence>
<dbReference type="FunFam" id="2.60.40.1730:FF:000001">
    <property type="entry name" value="Leucyl-cystinyl aminopeptidase"/>
    <property type="match status" value="1"/>
</dbReference>
<feature type="domain" description="ERAP1-like C-terminal" evidence="19">
    <location>
        <begin position="609"/>
        <end position="925"/>
    </location>
</feature>
<dbReference type="SUPFAM" id="SSF55486">
    <property type="entry name" value="Metalloproteases ('zincins'), catalytic domain"/>
    <property type="match status" value="1"/>
</dbReference>
<evidence type="ECO:0000256" key="15">
    <source>
        <dbReference type="PIRSR" id="PIRSR634016-3"/>
    </source>
</evidence>
<dbReference type="Proteomes" id="UP001314229">
    <property type="component" value="Unassembled WGS sequence"/>
</dbReference>
<evidence type="ECO:0000259" key="18">
    <source>
        <dbReference type="Pfam" id="PF01433"/>
    </source>
</evidence>
<dbReference type="GO" id="GO:0005737">
    <property type="term" value="C:cytoplasm"/>
    <property type="evidence" value="ECO:0007669"/>
    <property type="project" value="TreeGrafter"/>
</dbReference>
<evidence type="ECO:0000259" key="20">
    <source>
        <dbReference type="Pfam" id="PF17900"/>
    </source>
</evidence>
<evidence type="ECO:0000256" key="8">
    <source>
        <dbReference type="ARBA" id="ARBA00022833"/>
    </source>
</evidence>
<evidence type="ECO:0000313" key="22">
    <source>
        <dbReference type="Proteomes" id="UP001314229"/>
    </source>
</evidence>
<dbReference type="GO" id="GO:0070006">
    <property type="term" value="F:metalloaminopeptidase activity"/>
    <property type="evidence" value="ECO:0007669"/>
    <property type="project" value="TreeGrafter"/>
</dbReference>
<keyword evidence="8 15" id="KW-0862">Zinc</keyword>
<organism evidence="21 22">
    <name type="scientific">Scomber scombrus</name>
    <name type="common">Atlantic mackerel</name>
    <name type="synonym">Scomber vernalis</name>
    <dbReference type="NCBI Taxonomy" id="13677"/>
    <lineage>
        <taxon>Eukaryota</taxon>
        <taxon>Metazoa</taxon>
        <taxon>Chordata</taxon>
        <taxon>Craniata</taxon>
        <taxon>Vertebrata</taxon>
        <taxon>Euteleostomi</taxon>
        <taxon>Actinopterygii</taxon>
        <taxon>Neopterygii</taxon>
        <taxon>Teleostei</taxon>
        <taxon>Neoteleostei</taxon>
        <taxon>Acanthomorphata</taxon>
        <taxon>Pelagiaria</taxon>
        <taxon>Scombriformes</taxon>
        <taxon>Scombridae</taxon>
        <taxon>Scomber</taxon>
    </lineage>
</organism>
<dbReference type="FunFam" id="1.10.390.10:FF:000016">
    <property type="entry name" value="Glutamyl aminopeptidase"/>
    <property type="match status" value="1"/>
</dbReference>
<feature type="domain" description="Peptidase M1 membrane alanine aminopeptidase" evidence="18">
    <location>
        <begin position="315"/>
        <end position="537"/>
    </location>
</feature>
<dbReference type="FunFam" id="1.25.50.20:FF:000012">
    <property type="entry name" value="Aminopeptidase N"/>
    <property type="match status" value="1"/>
</dbReference>
<dbReference type="InterPro" id="IPR045357">
    <property type="entry name" value="Aminopeptidase_N-like_N"/>
</dbReference>
<evidence type="ECO:0000256" key="16">
    <source>
        <dbReference type="PIRSR" id="PIRSR634016-4"/>
    </source>
</evidence>
<evidence type="ECO:0000256" key="5">
    <source>
        <dbReference type="ARBA" id="ARBA00022692"/>
    </source>
</evidence>
<keyword evidence="5" id="KW-0812">Transmembrane</keyword>
<keyword evidence="10" id="KW-1133">Transmembrane helix</keyword>
<dbReference type="Pfam" id="PF17900">
    <property type="entry name" value="Peptidase_M1_N"/>
    <property type="match status" value="1"/>
</dbReference>
<dbReference type="GO" id="GO:0005886">
    <property type="term" value="C:plasma membrane"/>
    <property type="evidence" value="ECO:0007669"/>
    <property type="project" value="TreeGrafter"/>
</dbReference>
<feature type="binding site" evidence="15">
    <location>
        <position position="407"/>
    </location>
    <ligand>
        <name>Zn(2+)</name>
        <dbReference type="ChEBI" id="CHEBI:29105"/>
        <note>catalytic</note>
    </ligand>
</feature>
<dbReference type="GO" id="GO:0043171">
    <property type="term" value="P:peptide catabolic process"/>
    <property type="evidence" value="ECO:0007669"/>
    <property type="project" value="TreeGrafter"/>
</dbReference>
<keyword evidence="12" id="KW-0472">Membrane</keyword>
<dbReference type="GO" id="GO:0008270">
    <property type="term" value="F:zinc ion binding"/>
    <property type="evidence" value="ECO:0007669"/>
    <property type="project" value="UniProtKB-UniRule"/>
</dbReference>
<keyword evidence="11 17" id="KW-0482">Metalloprotease</keyword>
<name>A0AAV1PEA9_SCOSC</name>
<feature type="site" description="Transition state stabilizer" evidence="16">
    <location>
        <position position="473"/>
    </location>
</feature>
<dbReference type="InterPro" id="IPR024571">
    <property type="entry name" value="ERAP1-like_C_dom"/>
</dbReference>
<keyword evidence="7 17" id="KW-0378">Hydrolase</keyword>
<keyword evidence="9" id="KW-0735">Signal-anchor</keyword>
<dbReference type="GO" id="GO:0006508">
    <property type="term" value="P:proteolysis"/>
    <property type="evidence" value="ECO:0007669"/>
    <property type="project" value="UniProtKB-KW"/>
</dbReference>
<evidence type="ECO:0000256" key="13">
    <source>
        <dbReference type="ARBA" id="ARBA00023180"/>
    </source>
</evidence>
<dbReference type="AlphaFoldDB" id="A0AAV1PEA9"/>
<evidence type="ECO:0000256" key="17">
    <source>
        <dbReference type="RuleBase" id="RU364040"/>
    </source>
</evidence>
<gene>
    <name evidence="21" type="ORF">FSCOSCO3_A004245</name>
</gene>
<keyword evidence="6 15" id="KW-0479">Metal-binding</keyword>
<feature type="binding site" evidence="15">
    <location>
        <position position="384"/>
    </location>
    <ligand>
        <name>Zn(2+)</name>
        <dbReference type="ChEBI" id="CHEBI:29105"/>
        <note>catalytic</note>
    </ligand>
</feature>
<keyword evidence="3 17" id="KW-0031">Aminopeptidase</keyword>
<dbReference type="InterPro" id="IPR050344">
    <property type="entry name" value="Peptidase_M1_aminopeptidases"/>
</dbReference>
<dbReference type="SUPFAM" id="SSF63737">
    <property type="entry name" value="Leukotriene A4 hydrolase N-terminal domain"/>
    <property type="match status" value="1"/>
</dbReference>
<sequence>MPIGSITSMALAATAVVLTASVIAGTVTMVIIFQIETEGVNMTAPPTISTTTEGPPPAMRLPKNLIPERYEVFIQPHLYSQIIEVVNETSPNQTMLFTGYSTVYFNCFLPTKSIYLHSRNQVISNPMVKEIISRNEVKVDSFHHHTDGSDFLEIKLRESLKLGHNYSLYLEFSGDISENLEALYVSTYTKGVPSDVVDPNSMRYLAATDLEPTDARKVFPCFDEPEMKAEFDVAVQQRKSMSAIGNAAIADRNVIDVDWELTKFHTTPKMSTYLFAIVVSELKEKCTVYEHQPVTMCIHARPAAIEAGHTEYAESISRKILDFYNGRFGITYRLNKLDQVALPDLNPAAMENWGLVTYQEAGLLYEEGVSSLLHKEVIATLIAHELAHQWFGNLVTMKWWNQIWLNEGFASYMSYFAVDYVEPTFEIEDVFIMSDLHTAFEEDALASSHPLSVPQDDIQRTYEIIEMFDTITYSKGAIVLRMLADVITQTTFNKGINSYLKAFALQNTDQNDLWEYIQKAVQEDGGNTDVAEMMDTWTNQVGYPVVTINTTSGVIYQKHFLFNDTAESRLMWHIPIRVMSNISDASPVPDWLTMESATKDPFQSKKGEWILANVNCTGYYRVNYDPDNWQRLLNQLTTNPNRIPVMNRGQLVDDAFNLARAKMVNVTLALNFTQFLVNETAYLPWESAVRNLKYFVLMFDRSEVYGPMQTYLRHQVEGLYDFFSNYTDNNAVPQKHSLQHNQITAIDVACSNGLPACLEMTTRLYGDWMKPNSTNKIHSNLRSVIYCQAVAQGGKKEWEFAWEKFQSSSETSEKEQLRVALSCTKKTWLLNRYLEYTLNPEKIRLMDVASTINYIANNAAGQALAWNFIRAHWDYVSLGDGAMLIEGVTRRFSTQFELEELERFNATYELGPANAAVHQAIEQTQVNIQWVREHQEIVLDWFEKAVKDYDL</sequence>
<comment type="caution">
    <text evidence="21">The sequence shown here is derived from an EMBL/GenBank/DDBJ whole genome shotgun (WGS) entry which is preliminary data.</text>
</comment>
<dbReference type="InterPro" id="IPR034016">
    <property type="entry name" value="M1_APN-typ"/>
</dbReference>
<evidence type="ECO:0000259" key="19">
    <source>
        <dbReference type="Pfam" id="PF11838"/>
    </source>
</evidence>
<dbReference type="InterPro" id="IPR001930">
    <property type="entry name" value="Peptidase_M1"/>
</dbReference>
<evidence type="ECO:0000256" key="1">
    <source>
        <dbReference type="ARBA" id="ARBA00004606"/>
    </source>
</evidence>
<dbReference type="Pfam" id="PF01433">
    <property type="entry name" value="Peptidase_M1"/>
    <property type="match status" value="1"/>
</dbReference>
<comment type="cofactor">
    <cofactor evidence="15 17">
        <name>Zn(2+)</name>
        <dbReference type="ChEBI" id="CHEBI:29105"/>
    </cofactor>
    <text evidence="15 17">Binds 1 zinc ion per subunit.</text>
</comment>
<protein>
    <recommendedName>
        <fullName evidence="17">Aminopeptidase</fullName>
        <ecNumber evidence="17">3.4.11.-</ecNumber>
    </recommendedName>
</protein>
<evidence type="ECO:0000256" key="3">
    <source>
        <dbReference type="ARBA" id="ARBA00022438"/>
    </source>
</evidence>
<keyword evidence="4 17" id="KW-0645">Protease</keyword>
<dbReference type="InterPro" id="IPR027268">
    <property type="entry name" value="Peptidase_M4/M1_CTD_sf"/>
</dbReference>
<dbReference type="Gene3D" id="1.10.390.10">
    <property type="entry name" value="Neutral Protease Domain 2"/>
    <property type="match status" value="1"/>
</dbReference>
<dbReference type="Gene3D" id="2.60.40.1910">
    <property type="match status" value="1"/>
</dbReference>
<dbReference type="Pfam" id="PF11838">
    <property type="entry name" value="ERAP1_C"/>
    <property type="match status" value="1"/>
</dbReference>
<proteinExistence type="inferred from homology"/>
<feature type="active site" description="Proton acceptor" evidence="14">
    <location>
        <position position="385"/>
    </location>
</feature>
<feature type="domain" description="Aminopeptidase N-like N-terminal" evidence="20">
    <location>
        <begin position="67"/>
        <end position="274"/>
    </location>
</feature>
<reference evidence="21 22" key="1">
    <citation type="submission" date="2024-01" db="EMBL/GenBank/DDBJ databases">
        <authorList>
            <person name="Alioto T."/>
            <person name="Alioto T."/>
            <person name="Gomez Garrido J."/>
        </authorList>
    </citation>
    <scope>NUCLEOTIDE SEQUENCE [LARGE SCALE GENOMIC DNA]</scope>
</reference>
<dbReference type="Gene3D" id="2.60.40.1730">
    <property type="entry name" value="tricorn interacting facor f3 domain"/>
    <property type="match status" value="1"/>
</dbReference>
<keyword evidence="22" id="KW-1185">Reference proteome</keyword>
<evidence type="ECO:0000256" key="2">
    <source>
        <dbReference type="ARBA" id="ARBA00010136"/>
    </source>
</evidence>
<dbReference type="InterPro" id="IPR042097">
    <property type="entry name" value="Aminopeptidase_N-like_N_sf"/>
</dbReference>
<evidence type="ECO:0000313" key="21">
    <source>
        <dbReference type="EMBL" id="CAK6969973.1"/>
    </source>
</evidence>